<keyword evidence="1" id="KW-0812">Transmembrane</keyword>
<protein>
    <submittedName>
        <fullName evidence="2">Uncharacterized protein</fullName>
    </submittedName>
</protein>
<dbReference type="RefSeq" id="WP_190434742.1">
    <property type="nucleotide sequence ID" value="NZ_JAMPKM010000006.1"/>
</dbReference>
<keyword evidence="3" id="KW-1185">Reference proteome</keyword>
<keyword evidence="1" id="KW-0472">Membrane</keyword>
<feature type="transmembrane region" description="Helical" evidence="1">
    <location>
        <begin position="24"/>
        <end position="43"/>
    </location>
</feature>
<evidence type="ECO:0000313" key="2">
    <source>
        <dbReference type="EMBL" id="MEP0817858.1"/>
    </source>
</evidence>
<accession>A0ABV0J7U8</accession>
<comment type="caution">
    <text evidence="2">The sequence shown here is derived from an EMBL/GenBank/DDBJ whole genome shotgun (WGS) entry which is preliminary data.</text>
</comment>
<name>A0ABV0J7U8_9CYAN</name>
<keyword evidence="1" id="KW-1133">Transmembrane helix</keyword>
<reference evidence="2 3" key="1">
    <citation type="submission" date="2022-04" db="EMBL/GenBank/DDBJ databases">
        <title>Positive selection, recombination, and allopatry shape intraspecific diversity of widespread and dominant cyanobacteria.</title>
        <authorList>
            <person name="Wei J."/>
            <person name="Shu W."/>
            <person name="Hu C."/>
        </authorList>
    </citation>
    <scope>NUCLEOTIDE SEQUENCE [LARGE SCALE GENOMIC DNA]</scope>
    <source>
        <strain evidence="2 3">GB2-A4</strain>
    </source>
</reference>
<evidence type="ECO:0000313" key="3">
    <source>
        <dbReference type="Proteomes" id="UP001464891"/>
    </source>
</evidence>
<proteinExistence type="predicted"/>
<gene>
    <name evidence="2" type="ORF">NC998_12210</name>
</gene>
<dbReference type="Proteomes" id="UP001464891">
    <property type="component" value="Unassembled WGS sequence"/>
</dbReference>
<dbReference type="EMBL" id="JAMPKM010000006">
    <property type="protein sequence ID" value="MEP0817858.1"/>
    <property type="molecule type" value="Genomic_DNA"/>
</dbReference>
<organism evidence="2 3">
    <name type="scientific">Trichocoleus desertorum GB2-A4</name>
    <dbReference type="NCBI Taxonomy" id="2933944"/>
    <lineage>
        <taxon>Bacteria</taxon>
        <taxon>Bacillati</taxon>
        <taxon>Cyanobacteriota</taxon>
        <taxon>Cyanophyceae</taxon>
        <taxon>Leptolyngbyales</taxon>
        <taxon>Trichocoleusaceae</taxon>
        <taxon>Trichocoleus</taxon>
    </lineage>
</organism>
<sequence>MLETVKKPQLPQEQPPQLWSLGKVIQMGLAGFAFLYLLGYGFAGQMMLSPSPAQQVTSNVTDTDDALTMVP</sequence>
<evidence type="ECO:0000256" key="1">
    <source>
        <dbReference type="SAM" id="Phobius"/>
    </source>
</evidence>